<evidence type="ECO:0000313" key="2">
    <source>
        <dbReference type="EMBL" id="TKA76268.1"/>
    </source>
</evidence>
<feature type="compositionally biased region" description="Basic and acidic residues" evidence="1">
    <location>
        <begin position="143"/>
        <end position="152"/>
    </location>
</feature>
<accession>A0A4U0XL69</accession>
<dbReference type="OrthoDB" id="5374569at2759"/>
<keyword evidence="3" id="KW-1185">Reference proteome</keyword>
<feature type="region of interest" description="Disordered" evidence="1">
    <location>
        <begin position="121"/>
        <end position="350"/>
    </location>
</feature>
<dbReference type="Proteomes" id="UP000309340">
    <property type="component" value="Unassembled WGS sequence"/>
</dbReference>
<feature type="compositionally biased region" description="Polar residues" evidence="1">
    <location>
        <begin position="123"/>
        <end position="141"/>
    </location>
</feature>
<dbReference type="STRING" id="329884.A0A4U0XL69"/>
<protein>
    <submittedName>
        <fullName evidence="2">Uncharacterized protein</fullName>
    </submittedName>
</protein>
<dbReference type="AlphaFoldDB" id="A0A4U0XL69"/>
<feature type="compositionally biased region" description="Low complexity" evidence="1">
    <location>
        <begin position="319"/>
        <end position="331"/>
    </location>
</feature>
<feature type="compositionally biased region" description="Acidic residues" evidence="1">
    <location>
        <begin position="242"/>
        <end position="251"/>
    </location>
</feature>
<evidence type="ECO:0000313" key="3">
    <source>
        <dbReference type="Proteomes" id="UP000309340"/>
    </source>
</evidence>
<feature type="region of interest" description="Disordered" evidence="1">
    <location>
        <begin position="1"/>
        <end position="77"/>
    </location>
</feature>
<feature type="compositionally biased region" description="Polar residues" evidence="1">
    <location>
        <begin position="229"/>
        <end position="240"/>
    </location>
</feature>
<feature type="compositionally biased region" description="Acidic residues" evidence="1">
    <location>
        <begin position="165"/>
        <end position="174"/>
    </location>
</feature>
<comment type="caution">
    <text evidence="2">The sequence shown here is derived from an EMBL/GenBank/DDBJ whole genome shotgun (WGS) entry which is preliminary data.</text>
</comment>
<name>A0A4U0XL69_9PEZI</name>
<reference evidence="2 3" key="1">
    <citation type="submission" date="2017-03" db="EMBL/GenBank/DDBJ databases">
        <title>Genomes of endolithic fungi from Antarctica.</title>
        <authorList>
            <person name="Coleine C."/>
            <person name="Masonjones S."/>
            <person name="Stajich J.E."/>
        </authorList>
    </citation>
    <scope>NUCLEOTIDE SEQUENCE [LARGE SCALE GENOMIC DNA]</scope>
    <source>
        <strain evidence="2 3">CCFEE 5184</strain>
    </source>
</reference>
<proteinExistence type="predicted"/>
<feature type="compositionally biased region" description="Polar residues" evidence="1">
    <location>
        <begin position="307"/>
        <end position="318"/>
    </location>
</feature>
<dbReference type="EMBL" id="NAJQ01000168">
    <property type="protein sequence ID" value="TKA76268.1"/>
    <property type="molecule type" value="Genomic_DNA"/>
</dbReference>
<evidence type="ECO:0000256" key="1">
    <source>
        <dbReference type="SAM" id="MobiDB-lite"/>
    </source>
</evidence>
<organism evidence="2 3">
    <name type="scientific">Friedmanniomyces simplex</name>
    <dbReference type="NCBI Taxonomy" id="329884"/>
    <lineage>
        <taxon>Eukaryota</taxon>
        <taxon>Fungi</taxon>
        <taxon>Dikarya</taxon>
        <taxon>Ascomycota</taxon>
        <taxon>Pezizomycotina</taxon>
        <taxon>Dothideomycetes</taxon>
        <taxon>Dothideomycetidae</taxon>
        <taxon>Mycosphaerellales</taxon>
        <taxon>Teratosphaeriaceae</taxon>
        <taxon>Friedmanniomyces</taxon>
    </lineage>
</organism>
<gene>
    <name evidence="2" type="ORF">B0A55_01846</name>
</gene>
<sequence>MPRTLPWLAQAAKKPEAKKASSPAPKRKRAATPDEDLVDSDLNTTGVPTPQRRERKAKARSPSTSPPPAPPDIEYMHEGYTADDIWTMVEDEFHSTAQAFTQHIHHAEYVRLKKLAKSRGADTLQTITRPTDGRTAQSNGTELRLEAEEKARQAKSGLKGSGVGDESEEDDDEYMHDPQLAGLMTGSQREAQDLTVLAKARSNTRAAAGFTKSPQKVRRKQQLAEETSRNSVRSRAKQTVSENEDSDENDLDGPSRARQASKPKFLAARPSKASNGSVSGTEKADKQPEASGFFKRFTSAADENTHSSKASAAQTSRVSASSTKTAASSSKPPLPSADADQDDDYTFLSNGRSQAASNFLAKR</sequence>